<protein>
    <submittedName>
        <fullName evidence="5">LuxR family transcriptional regulator</fullName>
    </submittedName>
</protein>
<dbReference type="PANTHER" id="PTHR34236">
    <property type="entry name" value="DIMETHYL SULFOXIDE REDUCTASE TRANSCRIPTIONAL ACTIVATOR"/>
    <property type="match status" value="1"/>
</dbReference>
<organism evidence="5 6">
    <name type="scientific">Salinadaptatus halalkaliphilus</name>
    <dbReference type="NCBI Taxonomy" id="2419781"/>
    <lineage>
        <taxon>Archaea</taxon>
        <taxon>Methanobacteriati</taxon>
        <taxon>Methanobacteriota</taxon>
        <taxon>Stenosarchaea group</taxon>
        <taxon>Halobacteria</taxon>
        <taxon>Halobacteriales</taxon>
        <taxon>Natrialbaceae</taxon>
        <taxon>Salinadaptatus</taxon>
    </lineage>
</organism>
<proteinExistence type="predicted"/>
<name>A0A4S3TRB4_9EURY</name>
<keyword evidence="2" id="KW-0804">Transcription</keyword>
<evidence type="ECO:0000256" key="1">
    <source>
        <dbReference type="ARBA" id="ARBA00023015"/>
    </source>
</evidence>
<feature type="domain" description="HTH bat-type" evidence="3">
    <location>
        <begin position="163"/>
        <end position="212"/>
    </location>
</feature>
<comment type="caution">
    <text evidence="5">The sequence shown here is derived from an EMBL/GenBank/DDBJ whole genome shotgun (WGS) entry which is preliminary data.</text>
</comment>
<sequence length="220" mass="24578">MSRSFVADVVIDHAELPLTPTLRAVPEIAVTVESQPTQRESPSIFYSVTGDDFAKFESALEDDPTVTDWQTSITDDECRLYQIAPSANTKFTTPKIADLGIRVLSLESVDGRWHFQLQAPDRDALGDYWQYCRDEGVAFELEKIYSSGPQPRPTGSEPLEAQLTDRQLEVVDTVTRMGYYDQDGATAKAVADELDISPSTLSTHIRRIMATMFEYLSEDG</sequence>
<evidence type="ECO:0000259" key="4">
    <source>
        <dbReference type="Pfam" id="PF15915"/>
    </source>
</evidence>
<dbReference type="InterPro" id="IPR007050">
    <property type="entry name" value="HTH_bacterioopsin"/>
</dbReference>
<gene>
    <name evidence="5" type="ORF">D8Y22_05045</name>
</gene>
<keyword evidence="1" id="KW-0805">Transcription regulation</keyword>
<dbReference type="RefSeq" id="WP_141463626.1">
    <property type="nucleotide sequence ID" value="NZ_RBZW01000014.1"/>
</dbReference>
<feature type="domain" description="Bacterioopsin transcriptional activator GAF and HTH associated" evidence="4">
    <location>
        <begin position="35"/>
        <end position="141"/>
    </location>
</feature>
<dbReference type="Pfam" id="PF15915">
    <property type="entry name" value="BAT"/>
    <property type="match status" value="1"/>
</dbReference>
<dbReference type="PANTHER" id="PTHR34236:SF1">
    <property type="entry name" value="DIMETHYL SULFOXIDE REDUCTASE TRANSCRIPTIONAL ACTIVATOR"/>
    <property type="match status" value="1"/>
</dbReference>
<dbReference type="Gene3D" id="1.10.10.10">
    <property type="entry name" value="Winged helix-like DNA-binding domain superfamily/Winged helix DNA-binding domain"/>
    <property type="match status" value="1"/>
</dbReference>
<dbReference type="OrthoDB" id="202021at2157"/>
<dbReference type="Pfam" id="PF04967">
    <property type="entry name" value="HTH_10"/>
    <property type="match status" value="1"/>
</dbReference>
<dbReference type="AlphaFoldDB" id="A0A4S3TRB4"/>
<dbReference type="GO" id="GO:0003677">
    <property type="term" value="F:DNA binding"/>
    <property type="evidence" value="ECO:0007669"/>
    <property type="project" value="InterPro"/>
</dbReference>
<keyword evidence="6" id="KW-1185">Reference proteome</keyword>
<evidence type="ECO:0000256" key="2">
    <source>
        <dbReference type="ARBA" id="ARBA00023163"/>
    </source>
</evidence>
<evidence type="ECO:0000313" key="6">
    <source>
        <dbReference type="Proteomes" id="UP000318864"/>
    </source>
</evidence>
<dbReference type="InterPro" id="IPR016032">
    <property type="entry name" value="Sig_transdc_resp-reg_C-effctor"/>
</dbReference>
<reference evidence="5 6" key="1">
    <citation type="submission" date="2018-10" db="EMBL/GenBank/DDBJ databases">
        <title>Natronolimnobius sp. XQ-INN 246 isolated from Inner Mongolia Autonomous Region of China.</title>
        <authorList>
            <person name="Xue Q."/>
        </authorList>
    </citation>
    <scope>NUCLEOTIDE SEQUENCE [LARGE SCALE GENOMIC DNA]</scope>
    <source>
        <strain evidence="5 6">XQ-INN 246</strain>
    </source>
</reference>
<dbReference type="Proteomes" id="UP000318864">
    <property type="component" value="Unassembled WGS sequence"/>
</dbReference>
<accession>A0A4S3TRB4</accession>
<dbReference type="GO" id="GO:0006355">
    <property type="term" value="P:regulation of DNA-templated transcription"/>
    <property type="evidence" value="ECO:0007669"/>
    <property type="project" value="InterPro"/>
</dbReference>
<dbReference type="InterPro" id="IPR036388">
    <property type="entry name" value="WH-like_DNA-bd_sf"/>
</dbReference>
<dbReference type="EMBL" id="RBZW01000014">
    <property type="protein sequence ID" value="THE65893.1"/>
    <property type="molecule type" value="Genomic_DNA"/>
</dbReference>
<evidence type="ECO:0000313" key="5">
    <source>
        <dbReference type="EMBL" id="THE65893.1"/>
    </source>
</evidence>
<dbReference type="SUPFAM" id="SSF46894">
    <property type="entry name" value="C-terminal effector domain of the bipartite response regulators"/>
    <property type="match status" value="1"/>
</dbReference>
<dbReference type="InterPro" id="IPR031803">
    <property type="entry name" value="BAT_GAF/HTH-assoc"/>
</dbReference>
<evidence type="ECO:0000259" key="3">
    <source>
        <dbReference type="Pfam" id="PF04967"/>
    </source>
</evidence>